<comment type="subunit">
    <text evidence="12">Interacts with NF-kappa-B p50/NFKB1 and NF-kappa-B p65/RELA.</text>
</comment>
<dbReference type="Pfam" id="PF24682">
    <property type="entry name" value="OB_RRP5"/>
    <property type="match status" value="1"/>
</dbReference>
<feature type="domain" description="S1 motif" evidence="18">
    <location>
        <begin position="1482"/>
        <end position="1552"/>
    </location>
</feature>
<feature type="domain" description="S1 motif" evidence="18">
    <location>
        <begin position="659"/>
        <end position="728"/>
    </location>
</feature>
<dbReference type="Gene3D" id="2.40.50.140">
    <property type="entry name" value="Nucleic acid-binding proteins"/>
    <property type="match status" value="10"/>
</dbReference>
<evidence type="ECO:0000256" key="14">
    <source>
        <dbReference type="ARBA" id="ARBA00073619"/>
    </source>
</evidence>
<feature type="domain" description="S1 motif" evidence="18">
    <location>
        <begin position="837"/>
        <end position="906"/>
    </location>
</feature>
<evidence type="ECO:0000256" key="10">
    <source>
        <dbReference type="ARBA" id="ARBA00023274"/>
    </source>
</evidence>
<dbReference type="GO" id="GO:0006364">
    <property type="term" value="P:rRNA processing"/>
    <property type="evidence" value="ECO:0007669"/>
    <property type="project" value="UniProtKB-KW"/>
</dbReference>
<dbReference type="Pfam" id="PF23459">
    <property type="entry name" value="S1_RRP5"/>
    <property type="match status" value="2"/>
</dbReference>
<feature type="compositionally biased region" description="Acidic residues" evidence="17">
    <location>
        <begin position="1613"/>
        <end position="1625"/>
    </location>
</feature>
<gene>
    <name evidence="19" type="ORF">LVIROSA_LOCUS23024</name>
</gene>
<evidence type="ECO:0000256" key="15">
    <source>
        <dbReference type="ARBA" id="ARBA00076674"/>
    </source>
</evidence>
<dbReference type="PANTHER" id="PTHR23270:SF10">
    <property type="entry name" value="PROTEIN RRP5 HOMOLOG"/>
    <property type="match status" value="1"/>
</dbReference>
<dbReference type="SMART" id="SM00386">
    <property type="entry name" value="HAT"/>
    <property type="match status" value="6"/>
</dbReference>
<keyword evidence="4" id="KW-0698">rRNA processing</keyword>
<feature type="region of interest" description="Disordered" evidence="17">
    <location>
        <begin position="1613"/>
        <end position="1657"/>
    </location>
</feature>
<protein>
    <recommendedName>
        <fullName evidence="13">Protein RRP5 homolog</fullName>
    </recommendedName>
    <alternativeName>
        <fullName evidence="16">Programmed cell death protein 11</fullName>
    </alternativeName>
    <alternativeName>
        <fullName evidence="15">Ribosomal RNA-processing protein 5</fullName>
    </alternativeName>
    <alternativeName>
        <fullName evidence="14">rRNA biogenesis protein RRP5</fullName>
    </alternativeName>
</protein>
<evidence type="ECO:0000256" key="7">
    <source>
        <dbReference type="ARBA" id="ARBA00022843"/>
    </source>
</evidence>
<dbReference type="FunFam" id="2.40.50.140:FF:000155">
    <property type="entry name" value="rRNA biogenesis protein RRP5"/>
    <property type="match status" value="1"/>
</dbReference>
<dbReference type="InterPro" id="IPR057302">
    <property type="entry name" value="Rrp5_S1"/>
</dbReference>
<feature type="domain" description="S1 motif" evidence="18">
    <location>
        <begin position="1114"/>
        <end position="1188"/>
    </location>
</feature>
<comment type="caution">
    <text evidence="19">The sequence shown here is derived from an EMBL/GenBank/DDBJ whole genome shotgun (WGS) entry which is preliminary data.</text>
</comment>
<evidence type="ECO:0000256" key="6">
    <source>
        <dbReference type="ARBA" id="ARBA00022737"/>
    </source>
</evidence>
<comment type="subcellular location">
    <subcellularLocation>
        <location evidence="1">Nucleus</location>
        <location evidence="1">Nucleolus</location>
    </subcellularLocation>
</comment>
<feature type="region of interest" description="Disordered" evidence="17">
    <location>
        <begin position="76"/>
        <end position="119"/>
    </location>
</feature>
<evidence type="ECO:0000313" key="20">
    <source>
        <dbReference type="Proteomes" id="UP001157418"/>
    </source>
</evidence>
<evidence type="ECO:0000256" key="1">
    <source>
        <dbReference type="ARBA" id="ARBA00004604"/>
    </source>
</evidence>
<dbReference type="GO" id="GO:0003723">
    <property type="term" value="F:RNA binding"/>
    <property type="evidence" value="ECO:0007669"/>
    <property type="project" value="TreeGrafter"/>
</dbReference>
<dbReference type="GO" id="GO:0032040">
    <property type="term" value="C:small-subunit processome"/>
    <property type="evidence" value="ECO:0007669"/>
    <property type="project" value="TreeGrafter"/>
</dbReference>
<keyword evidence="5" id="KW-0597">Phosphoprotein</keyword>
<dbReference type="InterPro" id="IPR003107">
    <property type="entry name" value="HAT"/>
</dbReference>
<dbReference type="SUPFAM" id="SSF50249">
    <property type="entry name" value="Nucleic acid-binding proteins"/>
    <property type="match status" value="12"/>
</dbReference>
<dbReference type="FunFam" id="2.40.50.140:FF:000159">
    <property type="entry name" value="rRNA biogenesis protein rrp5"/>
    <property type="match status" value="1"/>
</dbReference>
<feature type="domain" description="S1 motif" evidence="18">
    <location>
        <begin position="207"/>
        <end position="294"/>
    </location>
</feature>
<keyword evidence="2" id="KW-1017">Isopeptide bond</keyword>
<proteinExistence type="predicted"/>
<dbReference type="EMBL" id="CAKMRJ010004445">
    <property type="protein sequence ID" value="CAH1436662.1"/>
    <property type="molecule type" value="Genomic_DNA"/>
</dbReference>
<dbReference type="InterPro" id="IPR012340">
    <property type="entry name" value="NA-bd_OB-fold"/>
</dbReference>
<dbReference type="InterPro" id="IPR003029">
    <property type="entry name" value="S1_domain"/>
</dbReference>
<feature type="domain" description="S1 motif" evidence="18">
    <location>
        <begin position="481"/>
        <end position="540"/>
    </location>
</feature>
<feature type="region of interest" description="Disordered" evidence="17">
    <location>
        <begin position="1551"/>
        <end position="1590"/>
    </location>
</feature>
<feature type="domain" description="S1 motif" evidence="18">
    <location>
        <begin position="395"/>
        <end position="465"/>
    </location>
</feature>
<dbReference type="Proteomes" id="UP001157418">
    <property type="component" value="Unassembled WGS sequence"/>
</dbReference>
<accession>A0AAU9NFL5</accession>
<dbReference type="InterPro" id="IPR011990">
    <property type="entry name" value="TPR-like_helical_dom_sf"/>
</dbReference>
<evidence type="ECO:0000313" key="19">
    <source>
        <dbReference type="EMBL" id="CAH1436662.1"/>
    </source>
</evidence>
<dbReference type="Pfam" id="PF23231">
    <property type="entry name" value="HAT_Syf1_CNRKL1_C"/>
    <property type="match status" value="1"/>
</dbReference>
<evidence type="ECO:0000256" key="12">
    <source>
        <dbReference type="ARBA" id="ARBA00062488"/>
    </source>
</evidence>
<evidence type="ECO:0000256" key="2">
    <source>
        <dbReference type="ARBA" id="ARBA00022499"/>
    </source>
</evidence>
<dbReference type="InterPro" id="IPR057301">
    <property type="entry name" value="Rrp5_OB_4th"/>
</dbReference>
<dbReference type="FunFam" id="2.40.50.140:FF:000148">
    <property type="entry name" value="protein RRP5 homolog isoform X1"/>
    <property type="match status" value="1"/>
</dbReference>
<name>A0AAU9NFL5_9ASTR</name>
<keyword evidence="6" id="KW-0677">Repeat</keyword>
<evidence type="ECO:0000256" key="3">
    <source>
        <dbReference type="ARBA" id="ARBA00022517"/>
    </source>
</evidence>
<dbReference type="InterPro" id="IPR057300">
    <property type="entry name" value="OB_Rrp5"/>
</dbReference>
<evidence type="ECO:0000256" key="5">
    <source>
        <dbReference type="ARBA" id="ARBA00022553"/>
    </source>
</evidence>
<keyword evidence="3" id="KW-0690">Ribosome biogenesis</keyword>
<dbReference type="FunFam" id="2.40.50.140:FF:000103">
    <property type="entry name" value="protein RRP5 homolog"/>
    <property type="match status" value="2"/>
</dbReference>
<reference evidence="19 20" key="1">
    <citation type="submission" date="2022-01" db="EMBL/GenBank/DDBJ databases">
        <authorList>
            <person name="Xiong W."/>
            <person name="Schranz E."/>
        </authorList>
    </citation>
    <scope>NUCLEOTIDE SEQUENCE [LARGE SCALE GENOMIC DNA]</scope>
</reference>
<feature type="domain" description="S1 motif" evidence="18">
    <location>
        <begin position="310"/>
        <end position="372"/>
    </location>
</feature>
<dbReference type="Pfam" id="PF00575">
    <property type="entry name" value="S1"/>
    <property type="match status" value="4"/>
</dbReference>
<feature type="compositionally biased region" description="Basic and acidic residues" evidence="17">
    <location>
        <begin position="1632"/>
        <end position="1657"/>
    </location>
</feature>
<feature type="domain" description="S1 motif" evidence="18">
    <location>
        <begin position="1209"/>
        <end position="1280"/>
    </location>
</feature>
<sequence>MVKKLFKDLTGKRRTLNPNPVHHLILRCPHAEALLRSPLFLSRPLQLNVETLCLASCYRETFNYTEVLPIQLTTEGMTKPSKKPFNKTSEDRLKTFQKPSKKPFKPLQKSNGSMSKDAQPIHLEDDVPDFPRGGQSSLSRAEVDKVRAEVDKEFGTETIVLKKKKKEKTRNLSQSNEDELGSLFGDSHGGKLPRFANKITFKNVTPGMKLWGVISQVNEKDLEVSLPGGLRGLVRASEAIDPQLHDEMEVDTEDEVLSSIYSIGQLVSCIVLRLDNDNKKEKEKGKHKIWLSLRLSLLHSNFTLDILQEGMVISAYVKSIEDHGYMLHFGVTSFTGFMQHSSKDTKVVVGKLVQGVVKSIDRTRKVVNLSSDADEVAKSVTKDLKGIPFNLLVPGMMVNARVLSTLENGILLSFLTFFTGTADVFHLGKTLPDSKWKDEYPQNKKVNARILFIDPSSRAVGLTLNPHLIHNNAPPSLVKVGDIFDDSKVIRVDRGSGLLLEIPSTPVPTPAYVNVSDLSDKEVKKWEKSFKEGSLVRVRVFGFRLLEGLATGVLKTSAFEGTVFTHSDVRPGMIVKAKIVIIDSFGAIVQFSSGVKALCPLRHMSEFEIVKPRKKFQVGAELVFRVLGIKSKRITVTHKKTLVKSKLPILSSYTDATEGLWTHGWITKIESHGCFVRFYNGVQGFVPRAELGLDPGSDVGSMYHVEQVVKCRVTSSVPSSRRINLSFLVTPTPGRVSEDDTVKLGSIVSGSVERVTPHAIIVNVDVKGYIKGMISPEHLADNHGLASMMKSVLKPGYKFEKLLVLDVENKNLILTAKYSLVNATQQLPADVSQVYPHSVVHGYICNIIDTGCFVRFIGRLTGFAPKNKAVDDQRFDLSEVFFVGQSVRSNILEVKSETSRITLSLKQSLCSSTDASFIKEYFLLEEKIAELHYSDSKSNSLKWVKEFPIGNVIEGTVHEAKESGVIISFQKYNDVFGFITHHQFGGSNVDIGSTVKATILDVSKMDRLVDLSLKPELVNRSMETSSSKTPKKMRKRSAYKDLELNQTVNAVVEIVKENYLVLSIPDAKFALGYASLSDYNTQAFQQKQFVSGQRVIASVMSLPDSSTAESYDVGSTVQAEVTEIKPLELKLKFGSSLHGRIHITEANDDNILEDPFSNFKIGQTLTTKIVSKTKGENSNNIRWDMSIKPSVVSDESYVSKPQDFSYSIGENITGFVYKVDKDWVWISVTRDIRAQLYILDTSSDPSELQDFQKRFHVGKRVSGYILNTNKEKRLLRVISHPVVDNGASDESFTSHICEGEVVGGRVSKILPGVSGLIVQIDPHLSGKVHFTELQDPWVPNPLSGYHEGQFVKCKVVEIGHSGTGTVHVDLSLRSFVNPQSNRYEKIEDLHPNMTIEGYVKNVTPKGCFIMLSRKLDAKILISNLSDDFVSKPEQEFPIGKLVSGRVVSLEPLSKRIEVSLRSTSGTKSQNSDIGDFSSLNVGEIISGRVKRIESFGLFIAIDQSKLVGLCHVSELPEGHSEDIETKYKIREKVKAKILKVDEERQRISLGMKGSYFDNQTQEIHNSDSDSESDNPIPTETPPESLIPFSNGKHPALAEVESRASVLPLEVTLDEEADESPMEEEQAQIPEPLDNKKPEKNENKSKRTKKKETDEREREIRAAEERLLQKDVPRTADDYEKLIRSSPNSSFIWIKYMAFFLSLNEVEKARSMAERALRTINIREESEKLNVWVAYFNLENEYGSPPEDAVVKIFQRALQYCDAKKVHYALLGMYERTEQHKLADELLEKMMKKFKHSCKVWLRKIQRVLKQNEDLVHSVVKRALICLPKHKHIKFITQTAISEFKTGVPDRGRSMFEGMLREYPKRTDLWSVYLDQEIRIGDVDVIRALFERTICLELPVKKMKFLFKKYLEFEKSHGDEERVEYVKAEALKFIEKTRG</sequence>
<evidence type="ECO:0000256" key="17">
    <source>
        <dbReference type="SAM" id="MobiDB-lite"/>
    </source>
</evidence>
<dbReference type="PROSITE" id="PS50126">
    <property type="entry name" value="S1"/>
    <property type="match status" value="14"/>
</dbReference>
<evidence type="ECO:0000259" key="18">
    <source>
        <dbReference type="PROSITE" id="PS50126"/>
    </source>
</evidence>
<dbReference type="SUPFAM" id="SSF48452">
    <property type="entry name" value="TPR-like"/>
    <property type="match status" value="2"/>
</dbReference>
<feature type="domain" description="S1 motif" evidence="18">
    <location>
        <begin position="1392"/>
        <end position="1461"/>
    </location>
</feature>
<feature type="domain" description="S1 motif" evidence="18">
    <location>
        <begin position="745"/>
        <end position="817"/>
    </location>
</feature>
<dbReference type="Pfam" id="PF24685">
    <property type="entry name" value="OB_RRP5_4th"/>
    <property type="match status" value="1"/>
</dbReference>
<evidence type="ECO:0000256" key="9">
    <source>
        <dbReference type="ARBA" id="ARBA00023242"/>
    </source>
</evidence>
<dbReference type="InterPro" id="IPR055430">
    <property type="entry name" value="HAT_Syf1_CNRKL1_C"/>
</dbReference>
<dbReference type="CDD" id="cd05703">
    <property type="entry name" value="S1_Rrp5_repeat_hs12_sc9"/>
    <property type="match status" value="1"/>
</dbReference>
<evidence type="ECO:0000256" key="11">
    <source>
        <dbReference type="ARBA" id="ARBA00059726"/>
    </source>
</evidence>
<dbReference type="FunFam" id="1.25.40.10:FF:000065">
    <property type="entry name" value="Programmed cell death 11"/>
    <property type="match status" value="1"/>
</dbReference>
<keyword evidence="7" id="KW-0832">Ubl conjugation</keyword>
<feature type="domain" description="S1 motif" evidence="18">
    <location>
        <begin position="950"/>
        <end position="1014"/>
    </location>
</feature>
<evidence type="ECO:0000256" key="4">
    <source>
        <dbReference type="ARBA" id="ARBA00022552"/>
    </source>
</evidence>
<dbReference type="FunFam" id="2.40.50.140:FF:000179">
    <property type="entry name" value="rRNA biogenesis protein RRP5"/>
    <property type="match status" value="1"/>
</dbReference>
<keyword evidence="10" id="KW-0687">Ribonucleoprotein</keyword>
<organism evidence="19 20">
    <name type="scientific">Lactuca virosa</name>
    <dbReference type="NCBI Taxonomy" id="75947"/>
    <lineage>
        <taxon>Eukaryota</taxon>
        <taxon>Viridiplantae</taxon>
        <taxon>Streptophyta</taxon>
        <taxon>Embryophyta</taxon>
        <taxon>Tracheophyta</taxon>
        <taxon>Spermatophyta</taxon>
        <taxon>Magnoliopsida</taxon>
        <taxon>eudicotyledons</taxon>
        <taxon>Gunneridae</taxon>
        <taxon>Pentapetalae</taxon>
        <taxon>asterids</taxon>
        <taxon>campanulids</taxon>
        <taxon>Asterales</taxon>
        <taxon>Asteraceae</taxon>
        <taxon>Cichorioideae</taxon>
        <taxon>Cichorieae</taxon>
        <taxon>Lactucinae</taxon>
        <taxon>Lactuca</taxon>
    </lineage>
</organism>
<feature type="domain" description="S1 motif" evidence="18">
    <location>
        <begin position="572"/>
        <end position="639"/>
    </location>
</feature>
<evidence type="ECO:0000256" key="13">
    <source>
        <dbReference type="ARBA" id="ARBA00067510"/>
    </source>
</evidence>
<feature type="domain" description="S1 motif" evidence="18">
    <location>
        <begin position="1299"/>
        <end position="1373"/>
    </location>
</feature>
<dbReference type="CDD" id="cd05695">
    <property type="entry name" value="S1_Rrp5_repeat_hs3"/>
    <property type="match status" value="1"/>
</dbReference>
<keyword evidence="20" id="KW-1185">Reference proteome</keyword>
<comment type="function">
    <text evidence="11">Essential for the generation of mature 18S rRNA, specifically necessary for cleavages at sites A0, 1 and 2 of the 47S precursor. Directly interacts with U3 snoRNA.</text>
</comment>
<keyword evidence="8" id="KW-0007">Acetylation</keyword>
<dbReference type="Gene3D" id="1.25.40.10">
    <property type="entry name" value="Tetratricopeptide repeat domain"/>
    <property type="match status" value="2"/>
</dbReference>
<keyword evidence="9" id="KW-0539">Nucleus</keyword>
<evidence type="ECO:0000256" key="16">
    <source>
        <dbReference type="ARBA" id="ARBA00080810"/>
    </source>
</evidence>
<dbReference type="InterPro" id="IPR045209">
    <property type="entry name" value="Rrp5"/>
</dbReference>
<dbReference type="SMART" id="SM00316">
    <property type="entry name" value="S1"/>
    <property type="match status" value="14"/>
</dbReference>
<evidence type="ECO:0000256" key="8">
    <source>
        <dbReference type="ARBA" id="ARBA00022990"/>
    </source>
</evidence>
<dbReference type="PANTHER" id="PTHR23270">
    <property type="entry name" value="PROGRAMMED CELL DEATH PROTEIN 11 PRE-RRNA PROCESSING PROTEIN RRP5"/>
    <property type="match status" value="1"/>
</dbReference>